<organism evidence="1 2">
    <name type="scientific">Maribacter chungangensis</name>
    <dbReference type="NCBI Taxonomy" id="1069117"/>
    <lineage>
        <taxon>Bacteria</taxon>
        <taxon>Pseudomonadati</taxon>
        <taxon>Bacteroidota</taxon>
        <taxon>Flavobacteriia</taxon>
        <taxon>Flavobacteriales</taxon>
        <taxon>Flavobacteriaceae</taxon>
        <taxon>Maribacter</taxon>
    </lineage>
</organism>
<dbReference type="EMBL" id="JBHTHY010000011">
    <property type="protein sequence ID" value="MFD0798495.1"/>
    <property type="molecule type" value="Genomic_DNA"/>
</dbReference>
<keyword evidence="2" id="KW-1185">Reference proteome</keyword>
<dbReference type="RefSeq" id="WP_379935264.1">
    <property type="nucleotide sequence ID" value="NZ_JBHTHY010000011.1"/>
</dbReference>
<protein>
    <recommendedName>
        <fullName evidence="3">Transcriptional regulator</fullName>
    </recommendedName>
</protein>
<name>A0ABW3B5Y7_9FLAO</name>
<reference evidence="2" key="1">
    <citation type="journal article" date="2019" name="Int. J. Syst. Evol. Microbiol.">
        <title>The Global Catalogue of Microorganisms (GCM) 10K type strain sequencing project: providing services to taxonomists for standard genome sequencing and annotation.</title>
        <authorList>
            <consortium name="The Broad Institute Genomics Platform"/>
            <consortium name="The Broad Institute Genome Sequencing Center for Infectious Disease"/>
            <person name="Wu L."/>
            <person name="Ma J."/>
        </authorList>
    </citation>
    <scope>NUCLEOTIDE SEQUENCE [LARGE SCALE GENOMIC DNA]</scope>
    <source>
        <strain evidence="2">CCUG 61948</strain>
    </source>
</reference>
<gene>
    <name evidence="1" type="ORF">ACFQZJ_13565</name>
</gene>
<comment type="caution">
    <text evidence="1">The sequence shown here is derived from an EMBL/GenBank/DDBJ whole genome shotgun (WGS) entry which is preliminary data.</text>
</comment>
<evidence type="ECO:0000313" key="1">
    <source>
        <dbReference type="EMBL" id="MFD0798495.1"/>
    </source>
</evidence>
<evidence type="ECO:0000313" key="2">
    <source>
        <dbReference type="Proteomes" id="UP001597012"/>
    </source>
</evidence>
<evidence type="ECO:0008006" key="3">
    <source>
        <dbReference type="Google" id="ProtNLM"/>
    </source>
</evidence>
<proteinExistence type="predicted"/>
<sequence length="215" mass="25116">MNYIKQLNAAFQLIVEDSRLNATHVSLYMALFQLWNITRFAKVFYINRQEVMQLCKIGSKSTYHRCLTDLTNWKYIEYLPSHNMYKGSEVRMSIFGTTSGQAKANHETSTEQGLVSNINSNKQKENNSKPKLPKNENEVIDFFKSKKWPPMEGLKFYNHYQAIGWKQGGKIKIVDWTASASNWMQKAKQIETAKEQSHFKDNLRTTKIKDYDEPL</sequence>
<dbReference type="Proteomes" id="UP001597012">
    <property type="component" value="Unassembled WGS sequence"/>
</dbReference>
<accession>A0ABW3B5Y7</accession>